<dbReference type="Proteomes" id="UP000800200">
    <property type="component" value="Unassembled WGS sequence"/>
</dbReference>
<feature type="transmembrane region" description="Helical" evidence="2">
    <location>
        <begin position="61"/>
        <end position="82"/>
    </location>
</feature>
<evidence type="ECO:0000259" key="3">
    <source>
        <dbReference type="PROSITE" id="PS50850"/>
    </source>
</evidence>
<dbReference type="SUPFAM" id="SSF103473">
    <property type="entry name" value="MFS general substrate transporter"/>
    <property type="match status" value="1"/>
</dbReference>
<gene>
    <name evidence="4" type="ORF">K469DRAFT_240058</name>
</gene>
<dbReference type="Gene3D" id="1.20.1250.20">
    <property type="entry name" value="MFS general substrate transporter like domains"/>
    <property type="match status" value="1"/>
</dbReference>
<dbReference type="PANTHER" id="PTHR23520:SF5">
    <property type="entry name" value="TRANSPORTER, PUTATIVE (AFU_ORTHOLOGUE AFUA_3G04000)-RELATED"/>
    <property type="match status" value="1"/>
</dbReference>
<evidence type="ECO:0000256" key="1">
    <source>
        <dbReference type="ARBA" id="ARBA00004141"/>
    </source>
</evidence>
<dbReference type="GO" id="GO:0022857">
    <property type="term" value="F:transmembrane transporter activity"/>
    <property type="evidence" value="ECO:0007669"/>
    <property type="project" value="InterPro"/>
</dbReference>
<keyword evidence="2" id="KW-0472">Membrane</keyword>
<protein>
    <recommendedName>
        <fullName evidence="3">Major facilitator superfamily (MFS) profile domain-containing protein</fullName>
    </recommendedName>
</protein>
<proteinExistence type="predicted"/>
<evidence type="ECO:0000256" key="2">
    <source>
        <dbReference type="SAM" id="Phobius"/>
    </source>
</evidence>
<organism evidence="4 5">
    <name type="scientific">Zopfia rhizophila CBS 207.26</name>
    <dbReference type="NCBI Taxonomy" id="1314779"/>
    <lineage>
        <taxon>Eukaryota</taxon>
        <taxon>Fungi</taxon>
        <taxon>Dikarya</taxon>
        <taxon>Ascomycota</taxon>
        <taxon>Pezizomycotina</taxon>
        <taxon>Dothideomycetes</taxon>
        <taxon>Dothideomycetes incertae sedis</taxon>
        <taxon>Zopfiaceae</taxon>
        <taxon>Zopfia</taxon>
    </lineage>
</organism>
<reference evidence="4" key="1">
    <citation type="journal article" date="2020" name="Stud. Mycol.">
        <title>101 Dothideomycetes genomes: a test case for predicting lifestyles and emergence of pathogens.</title>
        <authorList>
            <person name="Haridas S."/>
            <person name="Albert R."/>
            <person name="Binder M."/>
            <person name="Bloem J."/>
            <person name="Labutti K."/>
            <person name="Salamov A."/>
            <person name="Andreopoulos B."/>
            <person name="Baker S."/>
            <person name="Barry K."/>
            <person name="Bills G."/>
            <person name="Bluhm B."/>
            <person name="Cannon C."/>
            <person name="Castanera R."/>
            <person name="Culley D."/>
            <person name="Daum C."/>
            <person name="Ezra D."/>
            <person name="Gonzalez J."/>
            <person name="Henrissat B."/>
            <person name="Kuo A."/>
            <person name="Liang C."/>
            <person name="Lipzen A."/>
            <person name="Lutzoni F."/>
            <person name="Magnuson J."/>
            <person name="Mondo S."/>
            <person name="Nolan M."/>
            <person name="Ohm R."/>
            <person name="Pangilinan J."/>
            <person name="Park H.-J."/>
            <person name="Ramirez L."/>
            <person name="Alfaro M."/>
            <person name="Sun H."/>
            <person name="Tritt A."/>
            <person name="Yoshinaga Y."/>
            <person name="Zwiers L.-H."/>
            <person name="Turgeon B."/>
            <person name="Goodwin S."/>
            <person name="Spatafora J."/>
            <person name="Crous P."/>
            <person name="Grigoriev I."/>
        </authorList>
    </citation>
    <scope>NUCLEOTIDE SEQUENCE</scope>
    <source>
        <strain evidence="4">CBS 207.26</strain>
    </source>
</reference>
<dbReference type="OrthoDB" id="10027823at2759"/>
<dbReference type="AlphaFoldDB" id="A0A6A6ESF7"/>
<feature type="transmembrane region" description="Helical" evidence="2">
    <location>
        <begin position="36"/>
        <end position="55"/>
    </location>
</feature>
<keyword evidence="2" id="KW-0812">Transmembrane</keyword>
<name>A0A6A6ESF7_9PEZI</name>
<dbReference type="PANTHER" id="PTHR23520">
    <property type="entry name" value="TRANSPORTER, PUTATIVE (AFU_ORTHOLOGUE AFUA_3G04000)-RELATED"/>
    <property type="match status" value="1"/>
</dbReference>
<sequence length="98" mass="10849">MAPNILSRFAGFLGVHSLDATGKDAYLIITLRSLRMFSAGIPSLILALFFSSLKFPDTRIGLFMTLTLLGDVLLSLLLTLVADQLERRRILFFGSVMK</sequence>
<dbReference type="InterPro" id="IPR036259">
    <property type="entry name" value="MFS_trans_sf"/>
</dbReference>
<feature type="domain" description="Major facilitator superfamily (MFS) profile" evidence="3">
    <location>
        <begin position="3"/>
        <end position="98"/>
    </location>
</feature>
<dbReference type="GO" id="GO:0000329">
    <property type="term" value="C:fungal-type vacuole membrane"/>
    <property type="evidence" value="ECO:0007669"/>
    <property type="project" value="TreeGrafter"/>
</dbReference>
<dbReference type="InterPro" id="IPR020846">
    <property type="entry name" value="MFS_dom"/>
</dbReference>
<dbReference type="EMBL" id="ML994613">
    <property type="protein sequence ID" value="KAF2193658.1"/>
    <property type="molecule type" value="Genomic_DNA"/>
</dbReference>
<comment type="subcellular location">
    <subcellularLocation>
        <location evidence="1">Membrane</location>
        <topology evidence="1">Multi-pass membrane protein</topology>
    </subcellularLocation>
</comment>
<keyword evidence="5" id="KW-1185">Reference proteome</keyword>
<evidence type="ECO:0000313" key="5">
    <source>
        <dbReference type="Proteomes" id="UP000800200"/>
    </source>
</evidence>
<evidence type="ECO:0000313" key="4">
    <source>
        <dbReference type="EMBL" id="KAF2193658.1"/>
    </source>
</evidence>
<keyword evidence="2" id="KW-1133">Transmembrane helix</keyword>
<dbReference type="PROSITE" id="PS50850">
    <property type="entry name" value="MFS"/>
    <property type="match status" value="1"/>
</dbReference>
<accession>A0A6A6ESF7</accession>